<dbReference type="PANTHER" id="PTHR12658">
    <property type="entry name" value="BETA-TUBULIN COFACTOR D"/>
    <property type="match status" value="1"/>
</dbReference>
<evidence type="ECO:0000313" key="2">
    <source>
        <dbReference type="Proteomes" id="UP001476247"/>
    </source>
</evidence>
<gene>
    <name evidence="1" type="ORF">HPULCUR_008067</name>
</gene>
<keyword evidence="2" id="KW-1185">Reference proteome</keyword>
<dbReference type="Proteomes" id="UP001476247">
    <property type="component" value="Unassembled WGS sequence"/>
</dbReference>
<dbReference type="Pfam" id="PF23579">
    <property type="entry name" value="ARM_TBCD"/>
    <property type="match status" value="1"/>
</dbReference>
<protein>
    <submittedName>
        <fullName evidence="1">Uncharacterized protein</fullName>
    </submittedName>
</protein>
<reference evidence="1 2" key="1">
    <citation type="submission" date="2024-04" db="EMBL/GenBank/DDBJ databases">
        <title>genome sequences of Mucor flavus KT1a and Helicostylum pulchrum KT1b strains isolation_sourced from the surface of a dry-aged beef.</title>
        <authorList>
            <person name="Toyotome T."/>
            <person name="Hosono M."/>
            <person name="Torimaru M."/>
            <person name="Fukuda K."/>
            <person name="Mikami N."/>
        </authorList>
    </citation>
    <scope>NUCLEOTIDE SEQUENCE [LARGE SCALE GENOMIC DNA]</scope>
    <source>
        <strain evidence="1 2">KT1b</strain>
    </source>
</reference>
<evidence type="ECO:0000313" key="1">
    <source>
        <dbReference type="EMBL" id="GAA5802597.1"/>
    </source>
</evidence>
<proteinExistence type="predicted"/>
<dbReference type="InterPro" id="IPR033162">
    <property type="entry name" value="TBCD"/>
</dbReference>
<dbReference type="PANTHER" id="PTHR12658:SF0">
    <property type="entry name" value="TUBULIN-SPECIFIC CHAPERONE D"/>
    <property type="match status" value="1"/>
</dbReference>
<comment type="caution">
    <text evidence="1">The sequence shown here is derived from an EMBL/GenBank/DDBJ whole genome shotgun (WGS) entry which is preliminary data.</text>
</comment>
<name>A0ABP9Y8I5_9FUNG</name>
<sequence length="61" mass="7270">MTILDYYQEQSHLLDPSLETMIEPVMKRLRKDIDQGQTDLTLVLFRFLYFLTKTRGFKTIG</sequence>
<accession>A0ABP9Y8I5</accession>
<dbReference type="EMBL" id="BAABUJ010000023">
    <property type="protein sequence ID" value="GAA5802597.1"/>
    <property type="molecule type" value="Genomic_DNA"/>
</dbReference>
<organism evidence="1 2">
    <name type="scientific">Helicostylum pulchrum</name>
    <dbReference type="NCBI Taxonomy" id="562976"/>
    <lineage>
        <taxon>Eukaryota</taxon>
        <taxon>Fungi</taxon>
        <taxon>Fungi incertae sedis</taxon>
        <taxon>Mucoromycota</taxon>
        <taxon>Mucoromycotina</taxon>
        <taxon>Mucoromycetes</taxon>
        <taxon>Mucorales</taxon>
        <taxon>Mucorineae</taxon>
        <taxon>Mucoraceae</taxon>
        <taxon>Helicostylum</taxon>
    </lineage>
</organism>